<name>A0A0P0VB98_ORYSJ</name>
<protein>
    <submittedName>
        <fullName evidence="2">Os01g0888000 protein</fullName>
    </submittedName>
</protein>
<evidence type="ECO:0000313" key="2">
    <source>
        <dbReference type="EMBL" id="BAS75626.1"/>
    </source>
</evidence>
<dbReference type="PaxDb" id="39947-A0A0P0VB98"/>
<feature type="region of interest" description="Disordered" evidence="1">
    <location>
        <begin position="1"/>
        <end position="45"/>
    </location>
</feature>
<organism evidence="2 3">
    <name type="scientific">Oryza sativa subsp. japonica</name>
    <name type="common">Rice</name>
    <dbReference type="NCBI Taxonomy" id="39947"/>
    <lineage>
        <taxon>Eukaryota</taxon>
        <taxon>Viridiplantae</taxon>
        <taxon>Streptophyta</taxon>
        <taxon>Embryophyta</taxon>
        <taxon>Tracheophyta</taxon>
        <taxon>Spermatophyta</taxon>
        <taxon>Magnoliopsida</taxon>
        <taxon>Liliopsida</taxon>
        <taxon>Poales</taxon>
        <taxon>Poaceae</taxon>
        <taxon>BOP clade</taxon>
        <taxon>Oryzoideae</taxon>
        <taxon>Oryzeae</taxon>
        <taxon>Oryzinae</taxon>
        <taxon>Oryza</taxon>
        <taxon>Oryza sativa</taxon>
    </lineage>
</organism>
<evidence type="ECO:0000256" key="1">
    <source>
        <dbReference type="SAM" id="MobiDB-lite"/>
    </source>
</evidence>
<reference evidence="2 3" key="2">
    <citation type="journal article" date="2013" name="Plant Cell Physiol.">
        <title>Rice Annotation Project Database (RAP-DB): an integrative and interactive database for rice genomics.</title>
        <authorList>
            <person name="Sakai H."/>
            <person name="Lee S.S."/>
            <person name="Tanaka T."/>
            <person name="Numa H."/>
            <person name="Kim J."/>
            <person name="Kawahara Y."/>
            <person name="Wakimoto H."/>
            <person name="Yang C.C."/>
            <person name="Iwamoto M."/>
            <person name="Abe T."/>
            <person name="Yamada Y."/>
            <person name="Muto A."/>
            <person name="Inokuchi H."/>
            <person name="Ikemura T."/>
            <person name="Matsumoto T."/>
            <person name="Sasaki T."/>
            <person name="Itoh T."/>
        </authorList>
    </citation>
    <scope>NUCLEOTIDE SEQUENCE [LARGE SCALE GENOMIC DNA]</scope>
    <source>
        <strain evidence="3">cv. Nipponbare</strain>
    </source>
</reference>
<feature type="compositionally biased region" description="Basic and acidic residues" evidence="1">
    <location>
        <begin position="16"/>
        <end position="25"/>
    </location>
</feature>
<proteinExistence type="predicted"/>
<reference evidence="2 3" key="3">
    <citation type="journal article" date="2013" name="Rice">
        <title>Improvement of the Oryza sativa Nipponbare reference genome using next generation sequence and optical map data.</title>
        <authorList>
            <person name="Kawahara Y."/>
            <person name="de la Bastide M."/>
            <person name="Hamilton J.P."/>
            <person name="Kanamori H."/>
            <person name="McCombie W.R."/>
            <person name="Ouyang S."/>
            <person name="Schwartz D.C."/>
            <person name="Tanaka T."/>
            <person name="Wu J."/>
            <person name="Zhou S."/>
            <person name="Childs K.L."/>
            <person name="Davidson R.M."/>
            <person name="Lin H."/>
            <person name="Quesada-Ocampo L."/>
            <person name="Vaillancourt B."/>
            <person name="Sakai H."/>
            <person name="Lee S.S."/>
            <person name="Kim J."/>
            <person name="Numa H."/>
            <person name="Itoh T."/>
            <person name="Buell C.R."/>
            <person name="Matsumoto T."/>
        </authorList>
    </citation>
    <scope>NUCLEOTIDE SEQUENCE [LARGE SCALE GENOMIC DNA]</scope>
    <source>
        <strain evidence="3">cv. Nipponbare</strain>
    </source>
</reference>
<accession>A0A0P0VB98</accession>
<reference evidence="3" key="1">
    <citation type="journal article" date="2005" name="Nature">
        <title>The map-based sequence of the rice genome.</title>
        <authorList>
            <consortium name="International rice genome sequencing project (IRGSP)"/>
            <person name="Matsumoto T."/>
            <person name="Wu J."/>
            <person name="Kanamori H."/>
            <person name="Katayose Y."/>
            <person name="Fujisawa M."/>
            <person name="Namiki N."/>
            <person name="Mizuno H."/>
            <person name="Yamamoto K."/>
            <person name="Antonio B.A."/>
            <person name="Baba T."/>
            <person name="Sakata K."/>
            <person name="Nagamura Y."/>
            <person name="Aoki H."/>
            <person name="Arikawa K."/>
            <person name="Arita K."/>
            <person name="Bito T."/>
            <person name="Chiden Y."/>
            <person name="Fujitsuka N."/>
            <person name="Fukunaka R."/>
            <person name="Hamada M."/>
            <person name="Harada C."/>
            <person name="Hayashi A."/>
            <person name="Hijishita S."/>
            <person name="Honda M."/>
            <person name="Hosokawa S."/>
            <person name="Ichikawa Y."/>
            <person name="Idonuma A."/>
            <person name="Iijima M."/>
            <person name="Ikeda M."/>
            <person name="Ikeno M."/>
            <person name="Ito K."/>
            <person name="Ito S."/>
            <person name="Ito T."/>
            <person name="Ito Y."/>
            <person name="Ito Y."/>
            <person name="Iwabuchi A."/>
            <person name="Kamiya K."/>
            <person name="Karasawa W."/>
            <person name="Kurita K."/>
            <person name="Katagiri S."/>
            <person name="Kikuta A."/>
            <person name="Kobayashi H."/>
            <person name="Kobayashi N."/>
            <person name="Machita K."/>
            <person name="Maehara T."/>
            <person name="Masukawa M."/>
            <person name="Mizubayashi T."/>
            <person name="Mukai Y."/>
            <person name="Nagasaki H."/>
            <person name="Nagata Y."/>
            <person name="Naito S."/>
            <person name="Nakashima M."/>
            <person name="Nakama Y."/>
            <person name="Nakamichi Y."/>
            <person name="Nakamura M."/>
            <person name="Meguro A."/>
            <person name="Negishi M."/>
            <person name="Ohta I."/>
            <person name="Ohta T."/>
            <person name="Okamoto M."/>
            <person name="Ono N."/>
            <person name="Saji S."/>
            <person name="Sakaguchi M."/>
            <person name="Sakai K."/>
            <person name="Shibata M."/>
            <person name="Shimokawa T."/>
            <person name="Song J."/>
            <person name="Takazaki Y."/>
            <person name="Terasawa K."/>
            <person name="Tsugane M."/>
            <person name="Tsuji K."/>
            <person name="Ueda S."/>
            <person name="Waki K."/>
            <person name="Yamagata H."/>
            <person name="Yamamoto M."/>
            <person name="Yamamoto S."/>
            <person name="Yamane H."/>
            <person name="Yoshiki S."/>
            <person name="Yoshihara R."/>
            <person name="Yukawa K."/>
            <person name="Zhong H."/>
            <person name="Yano M."/>
            <person name="Yuan Q."/>
            <person name="Ouyang S."/>
            <person name="Liu J."/>
            <person name="Jones K.M."/>
            <person name="Gansberger K."/>
            <person name="Moffat K."/>
            <person name="Hill J."/>
            <person name="Bera J."/>
            <person name="Fadrosh D."/>
            <person name="Jin S."/>
            <person name="Johri S."/>
            <person name="Kim M."/>
            <person name="Overton L."/>
            <person name="Reardon M."/>
            <person name="Tsitrin T."/>
            <person name="Vuong H."/>
            <person name="Weaver B."/>
            <person name="Ciecko A."/>
            <person name="Tallon L."/>
            <person name="Jackson J."/>
            <person name="Pai G."/>
            <person name="Aken S.V."/>
            <person name="Utterback T."/>
            <person name="Reidmuller S."/>
            <person name="Feldblyum T."/>
            <person name="Hsiao J."/>
            <person name="Zismann V."/>
            <person name="Iobst S."/>
            <person name="de Vazeille A.R."/>
            <person name="Buell C.R."/>
            <person name="Ying K."/>
            <person name="Li Y."/>
            <person name="Lu T."/>
            <person name="Huang Y."/>
            <person name="Zhao Q."/>
            <person name="Feng Q."/>
            <person name="Zhang L."/>
            <person name="Zhu J."/>
            <person name="Weng Q."/>
            <person name="Mu J."/>
            <person name="Lu Y."/>
            <person name="Fan D."/>
            <person name="Liu Y."/>
            <person name="Guan J."/>
            <person name="Zhang Y."/>
            <person name="Yu S."/>
            <person name="Liu X."/>
            <person name="Zhang Y."/>
            <person name="Hong G."/>
            <person name="Han B."/>
            <person name="Choisne N."/>
            <person name="Demange N."/>
            <person name="Orjeda G."/>
            <person name="Samain S."/>
            <person name="Cattolico L."/>
            <person name="Pelletier E."/>
            <person name="Couloux A."/>
            <person name="Segurens B."/>
            <person name="Wincker P."/>
            <person name="D'Hont A."/>
            <person name="Scarpelli C."/>
            <person name="Weissenbach J."/>
            <person name="Salanoubat M."/>
            <person name="Quetier F."/>
            <person name="Yu Y."/>
            <person name="Kim H.R."/>
            <person name="Rambo T."/>
            <person name="Currie J."/>
            <person name="Collura K."/>
            <person name="Luo M."/>
            <person name="Yang T."/>
            <person name="Ammiraju J.S.S."/>
            <person name="Engler F."/>
            <person name="Soderlund C."/>
            <person name="Wing R.A."/>
            <person name="Palmer L.E."/>
            <person name="de la Bastide M."/>
            <person name="Spiegel L."/>
            <person name="Nascimento L."/>
            <person name="Zutavern T."/>
            <person name="O'Shaughnessy A."/>
            <person name="Dike S."/>
            <person name="Dedhia N."/>
            <person name="Preston R."/>
            <person name="Balija V."/>
            <person name="McCombie W.R."/>
            <person name="Chow T."/>
            <person name="Chen H."/>
            <person name="Chung M."/>
            <person name="Chen C."/>
            <person name="Shaw J."/>
            <person name="Wu H."/>
            <person name="Hsiao K."/>
            <person name="Chao Y."/>
            <person name="Chu M."/>
            <person name="Cheng C."/>
            <person name="Hour A."/>
            <person name="Lee P."/>
            <person name="Lin S."/>
            <person name="Lin Y."/>
            <person name="Liou J."/>
            <person name="Liu S."/>
            <person name="Hsing Y."/>
            <person name="Raghuvanshi S."/>
            <person name="Mohanty A."/>
            <person name="Bharti A.K."/>
            <person name="Gaur A."/>
            <person name="Gupta V."/>
            <person name="Kumar D."/>
            <person name="Ravi V."/>
            <person name="Vij S."/>
            <person name="Kapur A."/>
            <person name="Khurana P."/>
            <person name="Khurana P."/>
            <person name="Khurana J.P."/>
            <person name="Tyagi A.K."/>
            <person name="Gaikwad K."/>
            <person name="Singh A."/>
            <person name="Dalal V."/>
            <person name="Srivastava S."/>
            <person name="Dixit A."/>
            <person name="Pal A.K."/>
            <person name="Ghazi I.A."/>
            <person name="Yadav M."/>
            <person name="Pandit A."/>
            <person name="Bhargava A."/>
            <person name="Sureshbabu K."/>
            <person name="Batra K."/>
            <person name="Sharma T.R."/>
            <person name="Mohapatra T."/>
            <person name="Singh N.K."/>
            <person name="Messing J."/>
            <person name="Nelson A.B."/>
            <person name="Fuks G."/>
            <person name="Kavchok S."/>
            <person name="Keizer G."/>
            <person name="Linton E."/>
            <person name="Llaca V."/>
            <person name="Song R."/>
            <person name="Tanyolac B."/>
            <person name="Young S."/>
            <person name="Ho-Il K."/>
            <person name="Hahn J.H."/>
            <person name="Sangsakoo G."/>
            <person name="Vanavichit A."/>
            <person name="de Mattos Luiz.A.T."/>
            <person name="Zimmer P.D."/>
            <person name="Malone G."/>
            <person name="Dellagostin O."/>
            <person name="de Oliveira A.C."/>
            <person name="Bevan M."/>
            <person name="Bancroft I."/>
            <person name="Minx P."/>
            <person name="Cordum H."/>
            <person name="Wilson R."/>
            <person name="Cheng Z."/>
            <person name="Jin W."/>
            <person name="Jiang J."/>
            <person name="Leong S.A."/>
            <person name="Iwama H."/>
            <person name="Gojobori T."/>
            <person name="Itoh T."/>
            <person name="Niimura Y."/>
            <person name="Fujii Y."/>
            <person name="Habara T."/>
            <person name="Sakai H."/>
            <person name="Sato Y."/>
            <person name="Wilson G."/>
            <person name="Kumar K."/>
            <person name="McCouch S."/>
            <person name="Juretic N."/>
            <person name="Hoen D."/>
            <person name="Wright S."/>
            <person name="Bruskiewich R."/>
            <person name="Bureau T."/>
            <person name="Miyao A."/>
            <person name="Hirochika H."/>
            <person name="Nishikawa T."/>
            <person name="Kadowaki K."/>
            <person name="Sugiura M."/>
            <person name="Burr B."/>
            <person name="Sasaki T."/>
        </authorList>
    </citation>
    <scope>NUCLEOTIDE SEQUENCE [LARGE SCALE GENOMIC DNA]</scope>
    <source>
        <strain evidence="3">cv. Nipponbare</strain>
    </source>
</reference>
<dbReference type="EMBL" id="AP014957">
    <property type="protein sequence ID" value="BAS75626.1"/>
    <property type="molecule type" value="Genomic_DNA"/>
</dbReference>
<feature type="compositionally biased region" description="Basic residues" evidence="1">
    <location>
        <begin position="1"/>
        <end position="15"/>
    </location>
</feature>
<dbReference type="Proteomes" id="UP000059680">
    <property type="component" value="Chromosome 1"/>
</dbReference>
<sequence length="125" mass="13906">MARIIRRHGGGRILRRSREEKRRLSEGGGGASQQPQGPAEDDYCPVIGSKVSNEFSSIILHPANSSGLLDALESRNLDGNDTADQNKFGNKKQSTGIQCKYKEPWRNLARNLDRCQEVERLGFPP</sequence>
<gene>
    <name evidence="2" type="ordered locus">Os01g0888000</name>
    <name evidence="2" type="ORF">OSNPB_010888000</name>
</gene>
<evidence type="ECO:0000313" key="3">
    <source>
        <dbReference type="Proteomes" id="UP000059680"/>
    </source>
</evidence>
<dbReference type="AlphaFoldDB" id="A0A0P0VB98"/>
<dbReference type="InParanoid" id="A0A0P0VB98"/>
<keyword evidence="3" id="KW-1185">Reference proteome</keyword>